<accession>A0A0A9EPS4</accession>
<name>A0A0A9EPS4_ARUDO</name>
<evidence type="ECO:0000313" key="1">
    <source>
        <dbReference type="EMBL" id="JAD98022.1"/>
    </source>
</evidence>
<protein>
    <submittedName>
        <fullName evidence="1">Uncharacterized protein</fullName>
    </submittedName>
</protein>
<organism evidence="1">
    <name type="scientific">Arundo donax</name>
    <name type="common">Giant reed</name>
    <name type="synonym">Donax arundinaceus</name>
    <dbReference type="NCBI Taxonomy" id="35708"/>
    <lineage>
        <taxon>Eukaryota</taxon>
        <taxon>Viridiplantae</taxon>
        <taxon>Streptophyta</taxon>
        <taxon>Embryophyta</taxon>
        <taxon>Tracheophyta</taxon>
        <taxon>Spermatophyta</taxon>
        <taxon>Magnoliopsida</taxon>
        <taxon>Liliopsida</taxon>
        <taxon>Poales</taxon>
        <taxon>Poaceae</taxon>
        <taxon>PACMAD clade</taxon>
        <taxon>Arundinoideae</taxon>
        <taxon>Arundineae</taxon>
        <taxon>Arundo</taxon>
    </lineage>
</organism>
<reference evidence="1" key="1">
    <citation type="submission" date="2014-09" db="EMBL/GenBank/DDBJ databases">
        <authorList>
            <person name="Magalhaes I.L.F."/>
            <person name="Oliveira U."/>
            <person name="Santos F.R."/>
            <person name="Vidigal T.H.D.A."/>
            <person name="Brescovit A.D."/>
            <person name="Santos A.J."/>
        </authorList>
    </citation>
    <scope>NUCLEOTIDE SEQUENCE</scope>
    <source>
        <tissue evidence="1">Shoot tissue taken approximately 20 cm above the soil surface</tissue>
    </source>
</reference>
<proteinExistence type="predicted"/>
<dbReference type="EMBL" id="GBRH01199873">
    <property type="protein sequence ID" value="JAD98022.1"/>
    <property type="molecule type" value="Transcribed_RNA"/>
</dbReference>
<sequence length="15" mass="1628">MLVLSPGVNCVRPKD</sequence>
<reference evidence="1" key="2">
    <citation type="journal article" date="2015" name="Data Brief">
        <title>Shoot transcriptome of the giant reed, Arundo donax.</title>
        <authorList>
            <person name="Barrero R.A."/>
            <person name="Guerrero F.D."/>
            <person name="Moolhuijzen P."/>
            <person name="Goolsby J.A."/>
            <person name="Tidwell J."/>
            <person name="Bellgard S.E."/>
            <person name="Bellgard M.I."/>
        </authorList>
    </citation>
    <scope>NUCLEOTIDE SEQUENCE</scope>
    <source>
        <tissue evidence="1">Shoot tissue taken approximately 20 cm above the soil surface</tissue>
    </source>
</reference>